<dbReference type="Proteomes" id="UP000032360">
    <property type="component" value="Unassembled WGS sequence"/>
</dbReference>
<evidence type="ECO:0000259" key="3">
    <source>
        <dbReference type="Pfam" id="PF13193"/>
    </source>
</evidence>
<evidence type="ECO:0000259" key="2">
    <source>
        <dbReference type="Pfam" id="PF00501"/>
    </source>
</evidence>
<dbReference type="InterPro" id="IPR000873">
    <property type="entry name" value="AMP-dep_synth/lig_dom"/>
</dbReference>
<dbReference type="Gene3D" id="3.30.300.30">
    <property type="match status" value="1"/>
</dbReference>
<dbReference type="RefSeq" id="WP_052604567.1">
    <property type="nucleotide sequence ID" value="NZ_JXYS01000018.1"/>
</dbReference>
<comment type="similarity">
    <text evidence="1">Belongs to the ATP-dependent AMP-binding enzyme family.</text>
</comment>
<reference evidence="4 5" key="1">
    <citation type="submission" date="2015-01" db="EMBL/GenBank/DDBJ databases">
        <title>Draft genome of the acidophilic iron oxidizer Acidithrix ferrooxidans strain Py-F3.</title>
        <authorList>
            <person name="Poehlein A."/>
            <person name="Eisen S."/>
            <person name="Schloemann M."/>
            <person name="Johnson B.D."/>
            <person name="Daniel R."/>
            <person name="Muehling M."/>
        </authorList>
    </citation>
    <scope>NUCLEOTIDE SEQUENCE [LARGE SCALE GENOMIC DNA]</scope>
    <source>
        <strain evidence="4 5">Py-F3</strain>
    </source>
</reference>
<dbReference type="EMBL" id="JXYS01000018">
    <property type="protein sequence ID" value="KJF18422.1"/>
    <property type="molecule type" value="Genomic_DNA"/>
</dbReference>
<dbReference type="EC" id="6.2.1.3" evidence="4"/>
<keyword evidence="4" id="KW-0436">Ligase</keyword>
<dbReference type="PATRIC" id="fig|1280514.3.peg.1069"/>
<comment type="caution">
    <text evidence="4">The sequence shown here is derived from an EMBL/GenBank/DDBJ whole genome shotgun (WGS) entry which is preliminary data.</text>
</comment>
<proteinExistence type="inferred from homology"/>
<dbReference type="OrthoDB" id="9803968at2"/>
<dbReference type="AlphaFoldDB" id="A0A0D8HL29"/>
<evidence type="ECO:0000256" key="1">
    <source>
        <dbReference type="ARBA" id="ARBA00006432"/>
    </source>
</evidence>
<dbReference type="PANTHER" id="PTHR43201">
    <property type="entry name" value="ACYL-COA SYNTHETASE"/>
    <property type="match status" value="1"/>
</dbReference>
<feature type="domain" description="AMP-dependent synthetase/ligase" evidence="2">
    <location>
        <begin position="48"/>
        <end position="405"/>
    </location>
</feature>
<dbReference type="GO" id="GO:0031956">
    <property type="term" value="F:medium-chain fatty acid-CoA ligase activity"/>
    <property type="evidence" value="ECO:0007669"/>
    <property type="project" value="TreeGrafter"/>
</dbReference>
<feature type="domain" description="AMP-binding enzyme C-terminal" evidence="3">
    <location>
        <begin position="455"/>
        <end position="529"/>
    </location>
</feature>
<accession>A0A0D8HL29</accession>
<dbReference type="SUPFAM" id="SSF56801">
    <property type="entry name" value="Acetyl-CoA synthetase-like"/>
    <property type="match status" value="1"/>
</dbReference>
<dbReference type="InterPro" id="IPR025110">
    <property type="entry name" value="AMP-bd_C"/>
</dbReference>
<dbReference type="STRING" id="1280514.AXFE_08120"/>
<dbReference type="GO" id="GO:0004467">
    <property type="term" value="F:long-chain fatty acid-CoA ligase activity"/>
    <property type="evidence" value="ECO:0007669"/>
    <property type="project" value="UniProtKB-EC"/>
</dbReference>
<dbReference type="Gene3D" id="3.40.50.12780">
    <property type="entry name" value="N-terminal domain of ligase-like"/>
    <property type="match status" value="1"/>
</dbReference>
<dbReference type="InterPro" id="IPR042099">
    <property type="entry name" value="ANL_N_sf"/>
</dbReference>
<evidence type="ECO:0000313" key="5">
    <source>
        <dbReference type="Proteomes" id="UP000032360"/>
    </source>
</evidence>
<dbReference type="InterPro" id="IPR045851">
    <property type="entry name" value="AMP-bd_C_sf"/>
</dbReference>
<keyword evidence="5" id="KW-1185">Reference proteome</keyword>
<dbReference type="PANTHER" id="PTHR43201:SF8">
    <property type="entry name" value="ACYL-COA SYNTHETASE FAMILY MEMBER 3"/>
    <property type="match status" value="1"/>
</dbReference>
<protein>
    <submittedName>
        <fullName evidence="4">Long-chain-fatty-acid--CoA ligase</fullName>
        <ecNumber evidence="4">6.2.1.3</ecNumber>
    </submittedName>
</protein>
<dbReference type="Pfam" id="PF13193">
    <property type="entry name" value="AMP-binding_C"/>
    <property type="match status" value="1"/>
</dbReference>
<organism evidence="4 5">
    <name type="scientific">Acidithrix ferrooxidans</name>
    <dbReference type="NCBI Taxonomy" id="1280514"/>
    <lineage>
        <taxon>Bacteria</taxon>
        <taxon>Bacillati</taxon>
        <taxon>Actinomycetota</taxon>
        <taxon>Acidimicrobiia</taxon>
        <taxon>Acidimicrobiales</taxon>
        <taxon>Acidimicrobiaceae</taxon>
        <taxon>Acidithrix</taxon>
    </lineage>
</organism>
<evidence type="ECO:0000313" key="4">
    <source>
        <dbReference type="EMBL" id="KJF18422.1"/>
    </source>
</evidence>
<sequence length="542" mass="59008">MPPINNDGSPSFIKIVTNETRFDPLDLTIASISELNLKQNHSNFIHSAKTGWLSGAQFYQIAQGQAKMLSSTFDLTPGSRIALSGRGSVSFATTFLAAQILRLVVVPINPNYTERELTYILKDVRPAVFACDAIDQPNLEFITKLRFDKDPYIGPGSHLPTTNSSISLITYDEINRRGTDQSSLYEGESPYGKINVDGQTALPCSGSPSDIALCAYTSGTTGNPKGALLSHSNLISSIQGLSVAWDWKSSDRLLLTLPLFHMHGLGVGLIGSMVVGSSIVLEEKFDLEAVFSAISAHRPSLFFGVPTIYGRLVGDSRSSNFSKFRLIVSGSAPLSPQTFAKIDQVMGQPPLERYGMTETVMNTSNPFDGARKAGSVGKPLCGVSVGIDNRGEIWLKGPNIFQGYLGQEEATAKSFANGWFATGDVGRFDEDDYLIIDARLKDLIITGGFNVYPREVEDQLRALPQIAEVAVVGRQSEIWGEEVVAFIVWKSLPLKTSDLIDLLKAQLAPYKVPKDFISIDALPKNAMGKVLSKELRKMAQDI</sequence>
<gene>
    <name evidence="4" type="primary">lcfB3</name>
    <name evidence="4" type="ORF">AXFE_08120</name>
</gene>
<dbReference type="Pfam" id="PF00501">
    <property type="entry name" value="AMP-binding"/>
    <property type="match status" value="1"/>
</dbReference>
<name>A0A0D8HL29_9ACTN</name>